<name>A0A0S2SJD2_9GAMM</name>
<evidence type="ECO:0000313" key="1">
    <source>
        <dbReference type="EMBL" id="ALP41819.1"/>
    </source>
</evidence>
<dbReference type="RefSeq" id="WP_050667919.1">
    <property type="nucleotide sequence ID" value="NZ_CDDB01000106.1"/>
</dbReference>
<gene>
    <name evidence="2" type="ORF">LA374_17040</name>
    <name evidence="1" type="ORF">WL1483_2400</name>
</gene>
<dbReference type="Proteomes" id="UP000058114">
    <property type="component" value="Chromosome"/>
</dbReference>
<evidence type="ECO:0000313" key="3">
    <source>
        <dbReference type="Proteomes" id="UP000058114"/>
    </source>
</evidence>
<dbReference type="SUPFAM" id="SSF69635">
    <property type="entry name" value="Type III secretory system chaperone-like"/>
    <property type="match status" value="1"/>
</dbReference>
<dbReference type="KEGG" id="asr:WL1483_2400"/>
<dbReference type="GO" id="GO:0030254">
    <property type="term" value="P:protein secretion by the type III secretion system"/>
    <property type="evidence" value="ECO:0007669"/>
    <property type="project" value="InterPro"/>
</dbReference>
<reference evidence="2 4" key="3">
    <citation type="submission" date="2021-09" db="EMBL/GenBank/DDBJ databases">
        <title>Aeromonas schubertii isolated from Asian sea bass.</title>
        <authorList>
            <person name="Pinpimai K."/>
        </authorList>
    </citation>
    <scope>NUCLEOTIDE SEQUENCE [LARGE SCALE GENOMIC DNA]</scope>
    <source>
        <strain evidence="2 4">CHULA2021a</strain>
    </source>
</reference>
<dbReference type="AlphaFoldDB" id="A0A0S2SJD2"/>
<accession>A0A0S2SJD2</accession>
<dbReference type="Proteomes" id="UP000774958">
    <property type="component" value="Unassembled WGS sequence"/>
</dbReference>
<dbReference type="EMBL" id="CP013067">
    <property type="protein sequence ID" value="ALP41819.1"/>
    <property type="molecule type" value="Genomic_DNA"/>
</dbReference>
<dbReference type="OrthoDB" id="5593790at2"/>
<dbReference type="InterPro" id="IPR010261">
    <property type="entry name" value="Tir_chaperone"/>
</dbReference>
<keyword evidence="4" id="KW-1185">Reference proteome</keyword>
<dbReference type="EMBL" id="JAIRBT010000029">
    <property type="protein sequence ID" value="MBZ6067900.1"/>
    <property type="molecule type" value="Genomic_DNA"/>
</dbReference>
<evidence type="ECO:0000313" key="4">
    <source>
        <dbReference type="Proteomes" id="UP000774958"/>
    </source>
</evidence>
<proteinExistence type="predicted"/>
<evidence type="ECO:0000313" key="2">
    <source>
        <dbReference type="EMBL" id="MBZ6067900.1"/>
    </source>
</evidence>
<dbReference type="STRING" id="652.WL1483_2400"/>
<reference evidence="1 3" key="2">
    <citation type="journal article" date="2016" name="Genome Announc.">
        <title>Complete Genome Sequence of the Highly Virulent Aeromonas schubertii Strain WL1483, Isolated from Diseased Snakehead Fish (Channa argus) in China.</title>
        <authorList>
            <person name="Liu L."/>
            <person name="Li N."/>
            <person name="Zhang D."/>
            <person name="Fu X."/>
            <person name="Shi C."/>
            <person name="Lin Q."/>
            <person name="Hao G."/>
        </authorList>
    </citation>
    <scope>NUCLEOTIDE SEQUENCE [LARGE SCALE GENOMIC DNA]</scope>
    <source>
        <strain evidence="1 3">WL1483</strain>
    </source>
</reference>
<protein>
    <submittedName>
        <fullName evidence="2">CesT family type III secretion system chaperone</fullName>
    </submittedName>
</protein>
<dbReference type="Pfam" id="PF05932">
    <property type="entry name" value="CesT"/>
    <property type="match status" value="1"/>
</dbReference>
<organism evidence="1 3">
    <name type="scientific">Aeromonas schubertii</name>
    <dbReference type="NCBI Taxonomy" id="652"/>
    <lineage>
        <taxon>Bacteria</taxon>
        <taxon>Pseudomonadati</taxon>
        <taxon>Pseudomonadota</taxon>
        <taxon>Gammaproteobacteria</taxon>
        <taxon>Aeromonadales</taxon>
        <taxon>Aeromonadaceae</taxon>
        <taxon>Aeromonas</taxon>
    </lineage>
</organism>
<dbReference type="Gene3D" id="3.30.1460.10">
    <property type="match status" value="1"/>
</dbReference>
<dbReference type="PATRIC" id="fig|652.5.peg.3104"/>
<sequence length="130" mass="14525">MYHTLIAGLCEQLGLPAPAIDQSVTSFAIDDERVVTLAEDEGQLVLYVLLPDHGMPNAPLLWDLDNYPVFQLGRSEGSTLLWCREWLDHLTVEGLASLLERALELADDLLAHRRDRVEAPRVSLAHTLRA</sequence>
<reference evidence="3" key="1">
    <citation type="submission" date="2015-10" db="EMBL/GenBank/DDBJ databases">
        <title>Complete Genome Sequence of Aeromonas schubertii strain WL1483.</title>
        <authorList>
            <person name="Liu L."/>
        </authorList>
    </citation>
    <scope>NUCLEOTIDE SEQUENCE [LARGE SCALE GENOMIC DNA]</scope>
    <source>
        <strain evidence="3">WL1483</strain>
    </source>
</reference>